<evidence type="ECO:0000313" key="3">
    <source>
        <dbReference type="Proteomes" id="UP000548707"/>
    </source>
</evidence>
<dbReference type="EMBL" id="JAAQXV010000001">
    <property type="protein sequence ID" value="NMZ78418.1"/>
    <property type="molecule type" value="Genomic_DNA"/>
</dbReference>
<dbReference type="RefSeq" id="WP_169856411.1">
    <property type="nucleotide sequence ID" value="NZ_JAAQXV010000001.1"/>
</dbReference>
<proteinExistence type="predicted"/>
<evidence type="ECO:0008006" key="4">
    <source>
        <dbReference type="Google" id="ProtNLM"/>
    </source>
</evidence>
<comment type="caution">
    <text evidence="2">The sequence shown here is derived from an EMBL/GenBank/DDBJ whole genome shotgun (WGS) entry which is preliminary data.</text>
</comment>
<name>A0AB36CRB3_9PSED</name>
<feature type="transmembrane region" description="Helical" evidence="1">
    <location>
        <begin position="6"/>
        <end position="24"/>
    </location>
</feature>
<dbReference type="Proteomes" id="UP000548707">
    <property type="component" value="Unassembled WGS sequence"/>
</dbReference>
<dbReference type="InterPro" id="IPR032637">
    <property type="entry name" value="Phage_holin-like"/>
</dbReference>
<dbReference type="AlphaFoldDB" id="A0AB36CRB3"/>
<keyword evidence="1" id="KW-0472">Membrane</keyword>
<protein>
    <recommendedName>
        <fullName evidence="4">Phage holin</fullName>
    </recommendedName>
</protein>
<dbReference type="Pfam" id="PF16931">
    <property type="entry name" value="Phage_holin_8"/>
    <property type="match status" value="1"/>
</dbReference>
<feature type="transmembrane region" description="Helical" evidence="1">
    <location>
        <begin position="81"/>
        <end position="103"/>
    </location>
</feature>
<organism evidence="2 3">
    <name type="scientific">Pseudomonas mandelii</name>
    <dbReference type="NCBI Taxonomy" id="75612"/>
    <lineage>
        <taxon>Bacteria</taxon>
        <taxon>Pseudomonadati</taxon>
        <taxon>Pseudomonadota</taxon>
        <taxon>Gammaproteobacteria</taxon>
        <taxon>Pseudomonadales</taxon>
        <taxon>Pseudomonadaceae</taxon>
        <taxon>Pseudomonas</taxon>
    </lineage>
</organism>
<sequence length="125" mass="13006">MAEPSSSAVVAGAGIVGVTAVSLWPGVDVNAVIGAFAGAMFLVVYAKDLTPLARLGYFIASWVAGYYVASEIIGREWARTSGLVAFFGALFCVAVCISLLEWIGGGKPPGWLQWLLSLRGGRPNG</sequence>
<keyword evidence="1" id="KW-0812">Transmembrane</keyword>
<accession>A0AB36CRB3</accession>
<evidence type="ECO:0000313" key="2">
    <source>
        <dbReference type="EMBL" id="NMZ78418.1"/>
    </source>
</evidence>
<keyword evidence="1" id="KW-1133">Transmembrane helix</keyword>
<feature type="transmembrane region" description="Helical" evidence="1">
    <location>
        <begin position="52"/>
        <end position="69"/>
    </location>
</feature>
<reference evidence="2 3" key="1">
    <citation type="journal article" date="2020" name="Front. Microbiol.">
        <title>Genetic Organization of the aprX-lipA2 Operon Affects the Proteolytic Potential of Pseudomonas Species in Milk.</title>
        <authorList>
            <person name="Maier C."/>
            <person name="Huptas C."/>
            <person name="von Neubeck M."/>
            <person name="Scherer S."/>
            <person name="Wenning M."/>
            <person name="Lucking G."/>
        </authorList>
    </citation>
    <scope>NUCLEOTIDE SEQUENCE [LARGE SCALE GENOMIC DNA]</scope>
    <source>
        <strain evidence="2 3">WS 5114</strain>
    </source>
</reference>
<evidence type="ECO:0000256" key="1">
    <source>
        <dbReference type="SAM" id="Phobius"/>
    </source>
</evidence>
<feature type="transmembrane region" description="Helical" evidence="1">
    <location>
        <begin position="29"/>
        <end position="46"/>
    </location>
</feature>
<gene>
    <name evidence="2" type="ORF">HBO26_03730</name>
</gene>